<dbReference type="InterPro" id="IPR036382">
    <property type="entry name" value="Guanylin_sf"/>
</dbReference>
<name>A0A8C9R8M2_SCLFO</name>
<sequence length="103" mass="10933">MSSFSVSLLLVPCLLWSSEGVMVQDGPFSFPLESVKLLKAMIDGTRLTKSSPASVCTNPGLPEELQPLCQSEEASAVFSRLIDIITPPDPCEICVNAACTGCL</sequence>
<dbReference type="Gene3D" id="3.90.1450.10">
    <property type="entry name" value="Guanylin"/>
    <property type="match status" value="1"/>
</dbReference>
<dbReference type="Ensembl" id="ENSSFOT00015009334.2">
    <property type="protein sequence ID" value="ENSSFOP00015009206.1"/>
    <property type="gene ID" value="ENSSFOG00015006004.2"/>
</dbReference>
<proteinExistence type="inferred from homology"/>
<feature type="disulfide bond" evidence="8">
    <location>
        <begin position="94"/>
        <end position="102"/>
    </location>
</feature>
<gene>
    <name evidence="10" type="primary">LOC108918395</name>
</gene>
<evidence type="ECO:0000256" key="9">
    <source>
        <dbReference type="SAM" id="SignalP"/>
    </source>
</evidence>
<organism evidence="10 11">
    <name type="scientific">Scleropages formosus</name>
    <name type="common">Asian bonytongue</name>
    <name type="synonym">Osteoglossum formosum</name>
    <dbReference type="NCBI Taxonomy" id="113540"/>
    <lineage>
        <taxon>Eukaryota</taxon>
        <taxon>Metazoa</taxon>
        <taxon>Chordata</taxon>
        <taxon>Craniata</taxon>
        <taxon>Vertebrata</taxon>
        <taxon>Euteleostomi</taxon>
        <taxon>Actinopterygii</taxon>
        <taxon>Neopterygii</taxon>
        <taxon>Teleostei</taxon>
        <taxon>Osteoglossocephala</taxon>
        <taxon>Osteoglossomorpha</taxon>
        <taxon>Osteoglossiformes</taxon>
        <taxon>Osteoglossidae</taxon>
        <taxon>Scleropages</taxon>
    </lineage>
</organism>
<feature type="chain" id="PRO_5034615338" description="Guanylate cyclase activator 2B" evidence="9">
    <location>
        <begin position="21"/>
        <end position="103"/>
    </location>
</feature>
<dbReference type="KEGG" id="sfm:108918395"/>
<dbReference type="Pfam" id="PF02058">
    <property type="entry name" value="Guanylin"/>
    <property type="match status" value="1"/>
</dbReference>
<dbReference type="RefSeq" id="XP_018581066.1">
    <property type="nucleotide sequence ID" value="XM_018725550.2"/>
</dbReference>
<feature type="disulfide bond" evidence="8">
    <location>
        <begin position="91"/>
        <end position="99"/>
    </location>
</feature>
<dbReference type="PRINTS" id="PR00774">
    <property type="entry name" value="GUANYLIN"/>
</dbReference>
<accession>A0A8C9R8M2</accession>
<evidence type="ECO:0000256" key="8">
    <source>
        <dbReference type="PIRSR" id="PIRSR001849-50"/>
    </source>
</evidence>
<dbReference type="InterPro" id="IPR000879">
    <property type="entry name" value="Guanylin"/>
</dbReference>
<reference evidence="10" key="3">
    <citation type="submission" date="2025-09" db="UniProtKB">
        <authorList>
            <consortium name="Ensembl"/>
        </authorList>
    </citation>
    <scope>IDENTIFICATION</scope>
</reference>
<dbReference type="GeneTree" id="ENSGT00940000154436"/>
<evidence type="ECO:0000256" key="2">
    <source>
        <dbReference type="ARBA" id="ARBA00009883"/>
    </source>
</evidence>
<evidence type="ECO:0000256" key="4">
    <source>
        <dbReference type="ARBA" id="ARBA00022729"/>
    </source>
</evidence>
<dbReference type="GO" id="GO:0030250">
    <property type="term" value="F:guanylate cyclase activator activity"/>
    <property type="evidence" value="ECO:0007669"/>
    <property type="project" value="InterPro"/>
</dbReference>
<dbReference type="SUPFAM" id="SSF89890">
    <property type="entry name" value="Proguanylin"/>
    <property type="match status" value="1"/>
</dbReference>
<keyword evidence="4 9" id="KW-0732">Signal</keyword>
<keyword evidence="11" id="KW-1185">Reference proteome</keyword>
<feature type="disulfide bond" evidence="8">
    <location>
        <begin position="56"/>
        <end position="69"/>
    </location>
</feature>
<comment type="subcellular location">
    <subcellularLocation>
        <location evidence="1">Secreted</location>
    </subcellularLocation>
</comment>
<evidence type="ECO:0000256" key="5">
    <source>
        <dbReference type="ARBA" id="ARBA00023157"/>
    </source>
</evidence>
<keyword evidence="3" id="KW-0964">Secreted</keyword>
<evidence type="ECO:0000256" key="7">
    <source>
        <dbReference type="ARBA" id="ARBA00041176"/>
    </source>
</evidence>
<evidence type="ECO:0000256" key="1">
    <source>
        <dbReference type="ARBA" id="ARBA00004613"/>
    </source>
</evidence>
<dbReference type="PANTHER" id="PTHR11318:SF4">
    <property type="entry name" value="GUANYLATE CYCLASE ACTIVATOR 2B"/>
    <property type="match status" value="1"/>
</dbReference>
<evidence type="ECO:0000313" key="10">
    <source>
        <dbReference type="Ensembl" id="ENSSFOP00015009206.1"/>
    </source>
</evidence>
<reference evidence="10" key="2">
    <citation type="submission" date="2025-08" db="UniProtKB">
        <authorList>
            <consortium name="Ensembl"/>
        </authorList>
    </citation>
    <scope>IDENTIFICATION</scope>
</reference>
<dbReference type="PANTHER" id="PTHR11318">
    <property type="entry name" value="GUANYLIN FAMILY MEMBER"/>
    <property type="match status" value="1"/>
</dbReference>
<keyword evidence="5 8" id="KW-1015">Disulfide bond</keyword>
<dbReference type="AlphaFoldDB" id="A0A8C9R8M2"/>
<dbReference type="Proteomes" id="UP000694397">
    <property type="component" value="Chromosome 22"/>
</dbReference>
<evidence type="ECO:0000256" key="6">
    <source>
        <dbReference type="ARBA" id="ARBA00037765"/>
    </source>
</evidence>
<comment type="function">
    <text evidence="6">Endogenous activator of intestinal guanylate cyclase. It stimulates this enzyme through the same receptor binding region as the heat-stable enterotoxins. May be a potent physiological regulator of intestinal fluid and electrolyte transport. May be an autocrine/paracrine regulator of intestinal salt and water transport.</text>
</comment>
<feature type="signal peptide" evidence="9">
    <location>
        <begin position="1"/>
        <end position="20"/>
    </location>
</feature>
<dbReference type="GO" id="GO:0005576">
    <property type="term" value="C:extracellular region"/>
    <property type="evidence" value="ECO:0007669"/>
    <property type="project" value="UniProtKB-SubCell"/>
</dbReference>
<dbReference type="OrthoDB" id="8936251at2759"/>
<comment type="similarity">
    <text evidence="2">Belongs to the guanylin family.</text>
</comment>
<dbReference type="PIRSF" id="PIRSF001849">
    <property type="entry name" value="Guanylin"/>
    <property type="match status" value="1"/>
</dbReference>
<protein>
    <recommendedName>
        <fullName evidence="7">Guanylate cyclase activator 2B</fullName>
    </recommendedName>
</protein>
<reference evidence="10 11" key="1">
    <citation type="submission" date="2019-04" db="EMBL/GenBank/DDBJ databases">
        <authorList>
            <consortium name="Wellcome Sanger Institute Data Sharing"/>
        </authorList>
    </citation>
    <scope>NUCLEOTIDE SEQUENCE [LARGE SCALE GENOMIC DNA]</scope>
</reference>
<evidence type="ECO:0000256" key="3">
    <source>
        <dbReference type="ARBA" id="ARBA00022525"/>
    </source>
</evidence>
<dbReference type="GeneID" id="108918395"/>
<evidence type="ECO:0000313" key="11">
    <source>
        <dbReference type="Proteomes" id="UP000694397"/>
    </source>
</evidence>